<name>A0A8C2XXV8_CAPHI</name>
<evidence type="ECO:0000256" key="5">
    <source>
        <dbReference type="PROSITE-ProRule" id="PRU00042"/>
    </source>
</evidence>
<evidence type="ECO:0000256" key="4">
    <source>
        <dbReference type="ARBA" id="ARBA00022833"/>
    </source>
</evidence>
<keyword evidence="4" id="KW-0862">Zinc</keyword>
<dbReference type="GO" id="GO:0006355">
    <property type="term" value="P:regulation of DNA-templated transcription"/>
    <property type="evidence" value="ECO:0007669"/>
    <property type="project" value="InterPro"/>
</dbReference>
<dbReference type="Gene3D" id="6.10.140.140">
    <property type="match status" value="1"/>
</dbReference>
<evidence type="ECO:0008006" key="9">
    <source>
        <dbReference type="Google" id="ProtNLM"/>
    </source>
</evidence>
<keyword evidence="2" id="KW-0677">Repeat</keyword>
<dbReference type="InterPro" id="IPR050169">
    <property type="entry name" value="Krueppel_C2H2_ZnF"/>
</dbReference>
<evidence type="ECO:0000256" key="3">
    <source>
        <dbReference type="ARBA" id="ARBA00022771"/>
    </source>
</evidence>
<dbReference type="InterPro" id="IPR013087">
    <property type="entry name" value="Znf_C2H2_type"/>
</dbReference>
<dbReference type="SUPFAM" id="SSF57667">
    <property type="entry name" value="beta-beta-alpha zinc fingers"/>
    <property type="match status" value="1"/>
</dbReference>
<dbReference type="SUPFAM" id="SSF109640">
    <property type="entry name" value="KRAB domain (Kruppel-associated box)"/>
    <property type="match status" value="1"/>
</dbReference>
<keyword evidence="1" id="KW-0479">Metal-binding</keyword>
<sequence length="168" mass="19727">MARGPITFRDVVIEFFLHEWEFLNPLQKKLYCIVMMENYSNVVSIGHFISKPHIIVLLEEERDPWMVMKEETRSWNTDLDSSYKIISNRKMFVSGKHSSLFLHQIIHSGEKPYEECGKAFCCASNLAQHRRVHIGADCQDSKMASVIPFKEKKHLDVKLRELLSWILM</sequence>
<dbReference type="PANTHER" id="PTHR23232:SF157">
    <property type="entry name" value="ZINC FINGER PROTEIN 525"/>
    <property type="match status" value="1"/>
</dbReference>
<dbReference type="SMART" id="SM00349">
    <property type="entry name" value="KRAB"/>
    <property type="match status" value="1"/>
</dbReference>
<evidence type="ECO:0000256" key="1">
    <source>
        <dbReference type="ARBA" id="ARBA00022723"/>
    </source>
</evidence>
<reference evidence="8" key="2">
    <citation type="submission" date="2025-08" db="UniProtKB">
        <authorList>
            <consortium name="Ensembl"/>
        </authorList>
    </citation>
    <scope>IDENTIFICATION</scope>
</reference>
<proteinExistence type="predicted"/>
<evidence type="ECO:0000256" key="2">
    <source>
        <dbReference type="ARBA" id="ARBA00022737"/>
    </source>
</evidence>
<dbReference type="InterPro" id="IPR001909">
    <property type="entry name" value="KRAB"/>
</dbReference>
<evidence type="ECO:0000313" key="8">
    <source>
        <dbReference type="Ensembl" id="ENSCHIP00010030709.1"/>
    </source>
</evidence>
<dbReference type="PANTHER" id="PTHR23232">
    <property type="entry name" value="KRAB DOMAIN C2H2 ZINC FINGER"/>
    <property type="match status" value="1"/>
</dbReference>
<feature type="domain" description="C2H2-type" evidence="6">
    <location>
        <begin position="114"/>
        <end position="138"/>
    </location>
</feature>
<accession>A0A8C2XXV8</accession>
<dbReference type="Ensembl" id="ENSCHIT00010043247.1">
    <property type="protein sequence ID" value="ENSCHIP00010030709.1"/>
    <property type="gene ID" value="ENSCHIG00010022819.1"/>
</dbReference>
<organism evidence="8">
    <name type="scientific">Capra hircus</name>
    <name type="common">Goat</name>
    <dbReference type="NCBI Taxonomy" id="9925"/>
    <lineage>
        <taxon>Eukaryota</taxon>
        <taxon>Metazoa</taxon>
        <taxon>Chordata</taxon>
        <taxon>Craniata</taxon>
        <taxon>Vertebrata</taxon>
        <taxon>Euteleostomi</taxon>
        <taxon>Mammalia</taxon>
        <taxon>Eutheria</taxon>
        <taxon>Laurasiatheria</taxon>
        <taxon>Artiodactyla</taxon>
        <taxon>Ruminantia</taxon>
        <taxon>Pecora</taxon>
        <taxon>Bovidae</taxon>
        <taxon>Caprinae</taxon>
        <taxon>Capra</taxon>
    </lineage>
</organism>
<dbReference type="PROSITE" id="PS50157">
    <property type="entry name" value="ZINC_FINGER_C2H2_2"/>
    <property type="match status" value="1"/>
</dbReference>
<dbReference type="InterPro" id="IPR036236">
    <property type="entry name" value="Znf_C2H2_sf"/>
</dbReference>
<feature type="domain" description="KRAB" evidence="7">
    <location>
        <begin position="6"/>
        <end position="77"/>
    </location>
</feature>
<keyword evidence="3 5" id="KW-0863">Zinc-finger</keyword>
<dbReference type="Gene3D" id="3.30.160.60">
    <property type="entry name" value="Classic Zinc Finger"/>
    <property type="match status" value="1"/>
</dbReference>
<dbReference type="FunFam" id="3.30.160.60:FF:000690">
    <property type="entry name" value="Zinc finger protein 354C"/>
    <property type="match status" value="1"/>
</dbReference>
<evidence type="ECO:0000259" key="7">
    <source>
        <dbReference type="PROSITE" id="PS50805"/>
    </source>
</evidence>
<dbReference type="GO" id="GO:0008270">
    <property type="term" value="F:zinc ion binding"/>
    <property type="evidence" value="ECO:0007669"/>
    <property type="project" value="UniProtKB-KW"/>
</dbReference>
<dbReference type="InterPro" id="IPR036051">
    <property type="entry name" value="KRAB_dom_sf"/>
</dbReference>
<evidence type="ECO:0000259" key="6">
    <source>
        <dbReference type="PROSITE" id="PS50157"/>
    </source>
</evidence>
<dbReference type="Pfam" id="PF01352">
    <property type="entry name" value="KRAB"/>
    <property type="match status" value="1"/>
</dbReference>
<dbReference type="AlphaFoldDB" id="A0A8C2XXV8"/>
<protein>
    <recommendedName>
        <fullName evidence="9">KRAB domain-containing protein</fullName>
    </recommendedName>
</protein>
<dbReference type="PROSITE" id="PS50805">
    <property type="entry name" value="KRAB"/>
    <property type="match status" value="1"/>
</dbReference>
<reference evidence="8" key="1">
    <citation type="submission" date="2019-03" db="EMBL/GenBank/DDBJ databases">
        <title>Genome sequencing and reference-guided assembly of Black Bengal Goat (Capra hircus).</title>
        <authorList>
            <person name="Siddiki A.Z."/>
            <person name="Baten A."/>
            <person name="Billah M."/>
            <person name="Alam M.A.U."/>
            <person name="Shawrob K.S.M."/>
            <person name="Saha S."/>
            <person name="Chowdhury M."/>
            <person name="Rahman A.H."/>
            <person name="Stear M."/>
            <person name="Miah G."/>
            <person name="Das G.B."/>
            <person name="Hossain M.M."/>
            <person name="Kumkum M."/>
            <person name="Islam M.S."/>
            <person name="Mollah A.M."/>
            <person name="Ahsan A."/>
            <person name="Tusar F."/>
            <person name="Khan M.K.I."/>
        </authorList>
    </citation>
    <scope>NUCLEOTIDE SEQUENCE [LARGE SCALE GENOMIC DNA]</scope>
</reference>